<name>A0ABT4DS30_9BACL</name>
<dbReference type="Proteomes" id="UP001207626">
    <property type="component" value="Unassembled WGS sequence"/>
</dbReference>
<proteinExistence type="predicted"/>
<feature type="transmembrane region" description="Helical" evidence="2">
    <location>
        <begin position="38"/>
        <end position="62"/>
    </location>
</feature>
<accession>A0ABT4DS30</accession>
<comment type="caution">
    <text evidence="3">The sequence shown here is derived from an EMBL/GenBank/DDBJ whole genome shotgun (WGS) entry which is preliminary data.</text>
</comment>
<dbReference type="EMBL" id="JAMDLW010000013">
    <property type="protein sequence ID" value="MCY9520162.1"/>
    <property type="molecule type" value="Genomic_DNA"/>
</dbReference>
<organism evidence="3 4">
    <name type="scientific">Paenibacillus apiarius</name>
    <dbReference type="NCBI Taxonomy" id="46240"/>
    <lineage>
        <taxon>Bacteria</taxon>
        <taxon>Bacillati</taxon>
        <taxon>Bacillota</taxon>
        <taxon>Bacilli</taxon>
        <taxon>Bacillales</taxon>
        <taxon>Paenibacillaceae</taxon>
        <taxon>Paenibacillus</taxon>
    </lineage>
</organism>
<reference evidence="3 4" key="1">
    <citation type="submission" date="2022-05" db="EMBL/GenBank/DDBJ databases">
        <title>Genome Sequencing of Bee-Associated Microbes.</title>
        <authorList>
            <person name="Dunlap C."/>
        </authorList>
    </citation>
    <scope>NUCLEOTIDE SEQUENCE [LARGE SCALE GENOMIC DNA]</scope>
    <source>
        <strain evidence="3 4">NRRL NRS-1438</strain>
    </source>
</reference>
<protein>
    <submittedName>
        <fullName evidence="3">Uncharacterized protein</fullName>
    </submittedName>
</protein>
<feature type="region of interest" description="Disordered" evidence="1">
    <location>
        <begin position="1"/>
        <end position="25"/>
    </location>
</feature>
<keyword evidence="2" id="KW-0812">Transmembrane</keyword>
<dbReference type="RefSeq" id="WP_087435355.1">
    <property type="nucleotide sequence ID" value="NZ_JAMDLV010000061.1"/>
</dbReference>
<gene>
    <name evidence="3" type="ORF">M5X09_10805</name>
</gene>
<evidence type="ECO:0000256" key="2">
    <source>
        <dbReference type="SAM" id="Phobius"/>
    </source>
</evidence>
<evidence type="ECO:0000313" key="3">
    <source>
        <dbReference type="EMBL" id="MCY9520162.1"/>
    </source>
</evidence>
<keyword evidence="4" id="KW-1185">Reference proteome</keyword>
<keyword evidence="2" id="KW-1133">Transmembrane helix</keyword>
<sequence length="84" mass="9834">MRTMRPDHGKHGPGEMKEHKSVEEPRRLLQHWDTGVRWMMRLCVSFVILVVAAQCLLLIGGLRHYICPVERLEGIPYKQAFSRH</sequence>
<evidence type="ECO:0000256" key="1">
    <source>
        <dbReference type="SAM" id="MobiDB-lite"/>
    </source>
</evidence>
<evidence type="ECO:0000313" key="4">
    <source>
        <dbReference type="Proteomes" id="UP001207626"/>
    </source>
</evidence>
<keyword evidence="2" id="KW-0472">Membrane</keyword>